<name>Q968L9_TRYEV</name>
<reference evidence="14" key="1">
    <citation type="submission" date="2000-11" db="EMBL/GenBank/DDBJ databases">
        <title>Comparative analysis of Trypanosoma evansi variant surface glycoprotein repertoire.</title>
        <authorList>
            <person name="Urakawa T."/>
            <person name="Ngaira J."/>
            <person name="Majiwa P."/>
        </authorList>
    </citation>
    <scope>NUCLEOTIDE SEQUENCE</scope>
    <source>
        <strain evidence="14">IL3927</strain>
    </source>
</reference>
<feature type="compositionally biased region" description="Low complexity" evidence="10">
    <location>
        <begin position="442"/>
        <end position="455"/>
    </location>
</feature>
<evidence type="ECO:0000256" key="4">
    <source>
        <dbReference type="ARBA" id="ARBA00022622"/>
    </source>
</evidence>
<feature type="signal peptide" evidence="11">
    <location>
        <begin position="1"/>
        <end position="25"/>
    </location>
</feature>
<comment type="function">
    <text evidence="1">VSG forms a coat on the surface of the parasite. The trypanosome evades the immune response of the host by expressing a series of antigenically distinct VSGs from an estimated 1000 VSG genes.</text>
</comment>
<evidence type="ECO:0000256" key="1">
    <source>
        <dbReference type="ARBA" id="ARBA00002523"/>
    </source>
</evidence>
<evidence type="ECO:0000313" key="14">
    <source>
        <dbReference type="EMBL" id="AAK49469.1"/>
    </source>
</evidence>
<evidence type="ECO:0000256" key="7">
    <source>
        <dbReference type="ARBA" id="ARBA00023180"/>
    </source>
</evidence>
<keyword evidence="3" id="KW-1003">Cell membrane</keyword>
<evidence type="ECO:0000256" key="11">
    <source>
        <dbReference type="SAM" id="SignalP"/>
    </source>
</evidence>
<keyword evidence="4" id="KW-0336">GPI-anchor</keyword>
<evidence type="ECO:0000256" key="3">
    <source>
        <dbReference type="ARBA" id="ARBA00022475"/>
    </source>
</evidence>
<evidence type="ECO:0000256" key="6">
    <source>
        <dbReference type="ARBA" id="ARBA00023136"/>
    </source>
</evidence>
<keyword evidence="7" id="KW-0325">Glycoprotein</keyword>
<proteinExistence type="evidence at transcript level"/>
<gene>
    <name evidence="14" type="primary">VSG</name>
</gene>
<feature type="region of interest" description="Disordered" evidence="10">
    <location>
        <begin position="438"/>
        <end position="470"/>
    </location>
</feature>
<dbReference type="EMBL" id="AF317922">
    <property type="protein sequence ID" value="AAK49469.1"/>
    <property type="molecule type" value="mRNA"/>
</dbReference>
<dbReference type="Gene3D" id="3.30.1680.40">
    <property type="match status" value="1"/>
</dbReference>
<keyword evidence="5 11" id="KW-0732">Signal</keyword>
<evidence type="ECO:0000259" key="13">
    <source>
        <dbReference type="Pfam" id="PF13206"/>
    </source>
</evidence>
<feature type="chain" id="PRO_5004324137" evidence="11">
    <location>
        <begin position="26"/>
        <end position="507"/>
    </location>
</feature>
<feature type="domain" description="Trypanosome variant surface glycoprotein B-type N-terminal" evidence="13">
    <location>
        <begin position="29"/>
        <end position="370"/>
    </location>
</feature>
<evidence type="ECO:0000256" key="5">
    <source>
        <dbReference type="ARBA" id="ARBA00022729"/>
    </source>
</evidence>
<protein>
    <submittedName>
        <fullName evidence="14">Variable surface glycoprotein</fullName>
    </submittedName>
</protein>
<keyword evidence="8" id="KW-0449">Lipoprotein</keyword>
<organism evidence="14">
    <name type="scientific">Trypanosoma evansi</name>
    <dbReference type="NCBI Taxonomy" id="5697"/>
    <lineage>
        <taxon>Eukaryota</taxon>
        <taxon>Discoba</taxon>
        <taxon>Euglenozoa</taxon>
        <taxon>Kinetoplastea</taxon>
        <taxon>Metakinetoplastina</taxon>
        <taxon>Trypanosomatida</taxon>
        <taxon>Trypanosomatidae</taxon>
        <taxon>Trypanosoma</taxon>
    </lineage>
</organism>
<keyword evidence="9" id="KW-0175">Coiled coil</keyword>
<evidence type="ECO:0000256" key="10">
    <source>
        <dbReference type="SAM" id="MobiDB-lite"/>
    </source>
</evidence>
<accession>Q968L9</accession>
<dbReference type="GO" id="GO:0005886">
    <property type="term" value="C:plasma membrane"/>
    <property type="evidence" value="ECO:0007669"/>
    <property type="project" value="UniProtKB-SubCell"/>
</dbReference>
<feature type="domain" description="Trypanosome variant surface glycoprotein C-terminal" evidence="12">
    <location>
        <begin position="409"/>
        <end position="506"/>
    </location>
</feature>
<feature type="coiled-coil region" evidence="9">
    <location>
        <begin position="355"/>
        <end position="382"/>
    </location>
</feature>
<dbReference type="Pfam" id="PF13206">
    <property type="entry name" value="VSG_B"/>
    <property type="match status" value="1"/>
</dbReference>
<evidence type="ECO:0000256" key="8">
    <source>
        <dbReference type="ARBA" id="ARBA00023288"/>
    </source>
</evidence>
<dbReference type="Pfam" id="PF10659">
    <property type="entry name" value="Trypan_glycop_C"/>
    <property type="match status" value="1"/>
</dbReference>
<dbReference type="InterPro" id="IPR025932">
    <property type="entry name" value="Trypano_VSG_B_N_dom"/>
</dbReference>
<dbReference type="AlphaFoldDB" id="Q968L9"/>
<keyword evidence="6" id="KW-0472">Membrane</keyword>
<dbReference type="InterPro" id="IPR019609">
    <property type="entry name" value="Variant_surf_glycoprt_trypan_C"/>
</dbReference>
<dbReference type="VEuPathDB" id="TriTrypDB:TevSTIB805.9.11810"/>
<evidence type="ECO:0000259" key="12">
    <source>
        <dbReference type="Pfam" id="PF10659"/>
    </source>
</evidence>
<evidence type="ECO:0000256" key="2">
    <source>
        <dbReference type="ARBA" id="ARBA00004609"/>
    </source>
</evidence>
<sequence length="507" mass="54558">MSSHWRVYAMFGLLSALQQVFNVEGDPNTNAKNLADLNFLCRIIALADADASHLVNAELSTESVSTLMKLNMTLSSATWRNKFPKPATPPEDPPAYCKASTDMNACKLQYAKYEEAARKSEDKDNLPNKIVYPEKRINSVQGRTARLLIQAALERAIAITEKYNSNSKEIIKTSTKNTAKLQQAIYGQPKADKTATNICVAAAQNDRQTSCTLKKTAATVCGTAICLCAKESGTQTGLICGEPHIAATFNFAAASVAAGYQSIHTKCSQSPKPILTSSYIESLVAGFYARLKTKEHGTRATVYLGTAPTNENCAAENNKACVDFTDLSEASATKAVPATYWPSQLLTTANDLRQVERALDAKKQAEDQLATLQKEGEKIYSQLQHEEGVEVPTTKANVADTASGKTTKCTKQNKTAEECPSEHCDYDANKKECKPKAGTESAAAGTGDKAGAAGANSETEKCTNKKTEGDCKDGCKWDGEECKDSSILANKQFALTVVSAAFVALLF</sequence>
<comment type="subcellular location">
    <subcellularLocation>
        <location evidence="2">Cell membrane</location>
        <topology evidence="2">Lipid-anchor</topology>
        <topology evidence="2">GPI-anchor</topology>
    </subcellularLocation>
</comment>
<dbReference type="GO" id="GO:0098552">
    <property type="term" value="C:side of membrane"/>
    <property type="evidence" value="ECO:0007669"/>
    <property type="project" value="UniProtKB-KW"/>
</dbReference>
<evidence type="ECO:0000256" key="9">
    <source>
        <dbReference type="SAM" id="Coils"/>
    </source>
</evidence>
<feature type="compositionally biased region" description="Basic and acidic residues" evidence="10">
    <location>
        <begin position="458"/>
        <end position="470"/>
    </location>
</feature>